<dbReference type="RefSeq" id="XP_017316859.1">
    <property type="nucleotide sequence ID" value="XM_017461370.3"/>
</dbReference>
<keyword evidence="10" id="KW-1185">Reference proteome</keyword>
<dbReference type="InterPro" id="IPR036390">
    <property type="entry name" value="WH_DNA-bd_sf"/>
</dbReference>
<dbReference type="GO" id="GO:0000981">
    <property type="term" value="F:DNA-binding transcription factor activity, RNA polymerase II-specific"/>
    <property type="evidence" value="ECO:0007669"/>
    <property type="project" value="TreeGrafter"/>
</dbReference>
<evidence type="ECO:0000256" key="3">
    <source>
        <dbReference type="ARBA" id="ARBA00022843"/>
    </source>
</evidence>
<dbReference type="GO" id="GO:0002376">
    <property type="term" value="P:immune system process"/>
    <property type="evidence" value="ECO:0007669"/>
    <property type="project" value="TreeGrafter"/>
</dbReference>
<dbReference type="Pfam" id="PF00605">
    <property type="entry name" value="IRF"/>
    <property type="match status" value="1"/>
</dbReference>
<dbReference type="GO" id="GO:0000978">
    <property type="term" value="F:RNA polymerase II cis-regulatory region sequence-specific DNA binding"/>
    <property type="evidence" value="ECO:0007669"/>
    <property type="project" value="TreeGrafter"/>
</dbReference>
<keyword evidence="5" id="KW-0238">DNA-binding</keyword>
<gene>
    <name evidence="11" type="primary">irf1a</name>
</gene>
<evidence type="ECO:0000256" key="8">
    <source>
        <dbReference type="ARBA" id="ARBA00023242"/>
    </source>
</evidence>
<evidence type="ECO:0000256" key="7">
    <source>
        <dbReference type="ARBA" id="ARBA00023163"/>
    </source>
</evidence>
<evidence type="ECO:0000259" key="9">
    <source>
        <dbReference type="PROSITE" id="PS51507"/>
    </source>
</evidence>
<evidence type="ECO:0000256" key="2">
    <source>
        <dbReference type="ARBA" id="ARBA00022499"/>
    </source>
</evidence>
<dbReference type="PANTHER" id="PTHR11949:SF50">
    <property type="entry name" value="INTERFERON REGULATORY FACTOR"/>
    <property type="match status" value="1"/>
</dbReference>
<comment type="subcellular location">
    <subcellularLocation>
        <location evidence="1">Nucleus</location>
    </subcellularLocation>
</comment>
<dbReference type="InterPro" id="IPR036388">
    <property type="entry name" value="WH-like_DNA-bd_sf"/>
</dbReference>
<dbReference type="CTD" id="678604"/>
<evidence type="ECO:0000256" key="4">
    <source>
        <dbReference type="ARBA" id="ARBA00023015"/>
    </source>
</evidence>
<feature type="domain" description="IRF tryptophan pentad repeat" evidence="9">
    <location>
        <begin position="47"/>
        <end position="155"/>
    </location>
</feature>
<name>A0A2D0QEY7_ICTPU</name>
<dbReference type="GeneID" id="108260792"/>
<dbReference type="Gene3D" id="1.10.10.10">
    <property type="entry name" value="Winged helix-like DNA-binding domain superfamily/Winged helix DNA-binding domain"/>
    <property type="match status" value="1"/>
</dbReference>
<keyword evidence="7" id="KW-0804">Transcription</keyword>
<dbReference type="SUPFAM" id="SSF46785">
    <property type="entry name" value="Winged helix' DNA-binding domain"/>
    <property type="match status" value="1"/>
</dbReference>
<dbReference type="PROSITE" id="PS00601">
    <property type="entry name" value="IRF_1"/>
    <property type="match status" value="1"/>
</dbReference>
<reference evidence="11" key="2">
    <citation type="submission" date="2025-08" db="UniProtKB">
        <authorList>
            <consortium name="RefSeq"/>
        </authorList>
    </citation>
    <scope>IDENTIFICATION</scope>
    <source>
        <tissue evidence="11">Blood</tissue>
    </source>
</reference>
<sequence>MKKKLCSSRGCLFSCTKQRSEQEDKEGGQNCRSLLRRTKNSKMHQGRLRLRPWLEEQIKSGRYPGVVWLDETSQVFQIPWKHAARHGWNIDKDATLFRNWAIHTGRYKPGIDKPDPKTWKANFRCALNSLPDVQELRDKSIKKGHNAFRVYILLPNSKLTKKRKVSSFDMEDARVGFPALLPHTNAPLERFTEAFWKYKEDIRGVAPEMLAKNCYSTLPSVKEERSATYCCSTANISTTAHEVQANAMEDHEQTEAVLKIVDHLQNTDQWSPLHEHERGWRPANSWMEGLYETMDCSSYPFQADWHNHNMTSQYV</sequence>
<keyword evidence="4" id="KW-0805">Transcription regulation</keyword>
<accession>A0A2D0QEY7</accession>
<evidence type="ECO:0000256" key="6">
    <source>
        <dbReference type="ARBA" id="ARBA00023159"/>
    </source>
</evidence>
<reference evidence="10" key="1">
    <citation type="journal article" date="2016" name="Nat. Commun.">
        <title>The channel catfish genome sequence provides insights into the evolution of scale formation in teleosts.</title>
        <authorList>
            <person name="Liu Z."/>
            <person name="Liu S."/>
            <person name="Yao J."/>
            <person name="Bao L."/>
            <person name="Zhang J."/>
            <person name="Li Y."/>
            <person name="Jiang C."/>
            <person name="Sun L."/>
            <person name="Wang R."/>
            <person name="Zhang Y."/>
            <person name="Zhou T."/>
            <person name="Zeng Q."/>
            <person name="Fu Q."/>
            <person name="Gao S."/>
            <person name="Li N."/>
            <person name="Koren S."/>
            <person name="Jiang Y."/>
            <person name="Zimin A."/>
            <person name="Xu P."/>
            <person name="Phillippy A.M."/>
            <person name="Geng X."/>
            <person name="Song L."/>
            <person name="Sun F."/>
            <person name="Li C."/>
            <person name="Wang X."/>
            <person name="Chen A."/>
            <person name="Jin Y."/>
            <person name="Yuan Z."/>
            <person name="Yang Y."/>
            <person name="Tan S."/>
            <person name="Peatman E."/>
            <person name="Lu J."/>
            <person name="Qin Z."/>
            <person name="Dunham R."/>
            <person name="Li Z."/>
            <person name="Sonstegard T."/>
            <person name="Feng J."/>
            <person name="Danzmann R.G."/>
            <person name="Schroeder S."/>
            <person name="Scheffler B."/>
            <person name="Duke M.V."/>
            <person name="Ballard L."/>
            <person name="Kucuktas H."/>
            <person name="Kaltenboeck L."/>
            <person name="Liu H."/>
            <person name="Armbruster J."/>
            <person name="Xie Y."/>
            <person name="Kirby M.L."/>
            <person name="Tian Y."/>
            <person name="Flanagan M.E."/>
            <person name="Mu W."/>
            <person name="Waldbieser G.C."/>
        </authorList>
    </citation>
    <scope>NUCLEOTIDE SEQUENCE [LARGE SCALE GENOMIC DNA]</scope>
    <source>
        <strain evidence="10">SDA103</strain>
    </source>
</reference>
<dbReference type="PRINTS" id="PR00267">
    <property type="entry name" value="INTFRNREGFCT"/>
</dbReference>
<dbReference type="Proteomes" id="UP000221080">
    <property type="component" value="Chromosome 29"/>
</dbReference>
<organism evidence="10 11">
    <name type="scientific">Ictalurus punctatus</name>
    <name type="common">Channel catfish</name>
    <name type="synonym">Silurus punctatus</name>
    <dbReference type="NCBI Taxonomy" id="7998"/>
    <lineage>
        <taxon>Eukaryota</taxon>
        <taxon>Metazoa</taxon>
        <taxon>Chordata</taxon>
        <taxon>Craniata</taxon>
        <taxon>Vertebrata</taxon>
        <taxon>Euteleostomi</taxon>
        <taxon>Actinopterygii</taxon>
        <taxon>Neopterygii</taxon>
        <taxon>Teleostei</taxon>
        <taxon>Ostariophysi</taxon>
        <taxon>Siluriformes</taxon>
        <taxon>Ictaluridae</taxon>
        <taxon>Ictalurus</taxon>
    </lineage>
</organism>
<proteinExistence type="predicted"/>
<dbReference type="FunFam" id="1.10.10.10:FF:000065">
    <property type="entry name" value="Interferon regulatory factor"/>
    <property type="match status" value="1"/>
</dbReference>
<dbReference type="KEGG" id="ipu:108260792"/>
<dbReference type="OMA" id="NRTDEHE"/>
<keyword evidence="8" id="KW-0539">Nucleus</keyword>
<keyword evidence="3" id="KW-0832">Ubl conjugation</keyword>
<dbReference type="OrthoDB" id="6538197at2759"/>
<evidence type="ECO:0000256" key="1">
    <source>
        <dbReference type="ARBA" id="ARBA00004123"/>
    </source>
</evidence>
<evidence type="ECO:0000313" key="11">
    <source>
        <dbReference type="RefSeq" id="XP_017316859.1"/>
    </source>
</evidence>
<evidence type="ECO:0000256" key="5">
    <source>
        <dbReference type="ARBA" id="ARBA00023125"/>
    </source>
</evidence>
<dbReference type="GO" id="GO:0005634">
    <property type="term" value="C:nucleus"/>
    <property type="evidence" value="ECO:0007669"/>
    <property type="project" value="UniProtKB-SubCell"/>
</dbReference>
<keyword evidence="6" id="KW-0010">Activator</keyword>
<dbReference type="InterPro" id="IPR001346">
    <property type="entry name" value="Interferon_reg_fact_DNA-bd_dom"/>
</dbReference>
<evidence type="ECO:0000313" key="10">
    <source>
        <dbReference type="Proteomes" id="UP000221080"/>
    </source>
</evidence>
<protein>
    <submittedName>
        <fullName evidence="11">Interferon regulatory factor 1a isoform X1</fullName>
    </submittedName>
</protein>
<keyword evidence="2" id="KW-1017">Isopeptide bond</keyword>
<dbReference type="PANTHER" id="PTHR11949">
    <property type="entry name" value="INTERFERON REGULATORY FACTOR"/>
    <property type="match status" value="1"/>
</dbReference>
<dbReference type="InterPro" id="IPR019817">
    <property type="entry name" value="Interferon_reg_fac_CS"/>
</dbReference>
<dbReference type="AlphaFoldDB" id="A0A2D0QEY7"/>
<dbReference type="CDD" id="cd00103">
    <property type="entry name" value="IRF"/>
    <property type="match status" value="1"/>
</dbReference>
<dbReference type="PROSITE" id="PS51507">
    <property type="entry name" value="IRF_2"/>
    <property type="match status" value="1"/>
</dbReference>
<dbReference type="SMART" id="SM00348">
    <property type="entry name" value="IRF"/>
    <property type="match status" value="1"/>
</dbReference>